<name>A0A427A2A5_ENSVE</name>
<dbReference type="InterPro" id="IPR024675">
    <property type="entry name" value="eIF3g_N"/>
</dbReference>
<comment type="caution">
    <text evidence="3">The sequence shown here is derived from an EMBL/GenBank/DDBJ whole genome shotgun (WGS) entry which is preliminary data.</text>
</comment>
<protein>
    <recommendedName>
        <fullName evidence="2">Eukaryotic translation initiation factor 3 subunit G N-terminal domain-containing protein</fullName>
    </recommendedName>
</protein>
<sequence length="347" mass="39016">MISWECALPRRGLRKRSGKREGGVGREAAREEEVMTSNAIFLSEPPLRGSNERSGASSHGRSRWKDNNLHDIVSTCYCHDAVDRRVVKGLVRYGERTLACLERPVMAVDMGKLRWGELEDDAEDLDFLLPPRVVVGPDEKGVKKVIEYRFDDEGNKVRVTNTTRVRNLTRARLSKRALERRSWPKFGDAVQEDSGARLTMVSTEEILLERPRAPGSALSHPPLFFYFLIALCYPYLYGAECDLGGISLKLRRVRFRPEVLPSFAEVPTQAVSIGRSDGGWPITRQGAPYVVRGSFMSMASEHVSLSVALGEDDCETVVCQGRSLLRISRGWSLVLDIRRELGHVAWD</sequence>
<reference evidence="3 4" key="1">
    <citation type="journal article" date="2014" name="Agronomy (Basel)">
        <title>A Draft Genome Sequence for Ensete ventricosum, the Drought-Tolerant Tree Against Hunger.</title>
        <authorList>
            <person name="Harrison J."/>
            <person name="Moore K.A."/>
            <person name="Paszkiewicz K."/>
            <person name="Jones T."/>
            <person name="Grant M."/>
            <person name="Ambacheew D."/>
            <person name="Muzemil S."/>
            <person name="Studholme D.J."/>
        </authorList>
    </citation>
    <scope>NUCLEOTIDE SEQUENCE [LARGE SCALE GENOMIC DNA]</scope>
</reference>
<evidence type="ECO:0000313" key="4">
    <source>
        <dbReference type="Proteomes" id="UP000287651"/>
    </source>
</evidence>
<proteinExistence type="predicted"/>
<evidence type="ECO:0000256" key="1">
    <source>
        <dbReference type="SAM" id="MobiDB-lite"/>
    </source>
</evidence>
<accession>A0A427A2A5</accession>
<dbReference type="EMBL" id="AMZH03004048">
    <property type="protein sequence ID" value="RRT70354.1"/>
    <property type="molecule type" value="Genomic_DNA"/>
</dbReference>
<gene>
    <name evidence="3" type="ORF">B296_00034123</name>
</gene>
<feature type="domain" description="Eukaryotic translation initiation factor 3 subunit G N-terminal" evidence="2">
    <location>
        <begin position="135"/>
        <end position="210"/>
    </location>
</feature>
<evidence type="ECO:0000259" key="2">
    <source>
        <dbReference type="Pfam" id="PF12353"/>
    </source>
</evidence>
<dbReference type="Pfam" id="PF12353">
    <property type="entry name" value="eIF3g"/>
    <property type="match status" value="1"/>
</dbReference>
<organism evidence="3 4">
    <name type="scientific">Ensete ventricosum</name>
    <name type="common">Abyssinian banana</name>
    <name type="synonym">Musa ensete</name>
    <dbReference type="NCBI Taxonomy" id="4639"/>
    <lineage>
        <taxon>Eukaryota</taxon>
        <taxon>Viridiplantae</taxon>
        <taxon>Streptophyta</taxon>
        <taxon>Embryophyta</taxon>
        <taxon>Tracheophyta</taxon>
        <taxon>Spermatophyta</taxon>
        <taxon>Magnoliopsida</taxon>
        <taxon>Liliopsida</taxon>
        <taxon>Zingiberales</taxon>
        <taxon>Musaceae</taxon>
        <taxon>Ensete</taxon>
    </lineage>
</organism>
<feature type="region of interest" description="Disordered" evidence="1">
    <location>
        <begin position="42"/>
        <end position="64"/>
    </location>
</feature>
<dbReference type="Proteomes" id="UP000287651">
    <property type="component" value="Unassembled WGS sequence"/>
</dbReference>
<evidence type="ECO:0000313" key="3">
    <source>
        <dbReference type="EMBL" id="RRT70354.1"/>
    </source>
</evidence>
<dbReference type="AlphaFoldDB" id="A0A427A2A5"/>